<dbReference type="InterPro" id="IPR010753">
    <property type="entry name" value="DUF1330"/>
</dbReference>
<dbReference type="AlphaFoldDB" id="A0A7X6GYE0"/>
<name>A0A7X6GYE0_9RHOB</name>
<dbReference type="Gene3D" id="3.30.70.100">
    <property type="match status" value="1"/>
</dbReference>
<dbReference type="RefSeq" id="WP_168621786.1">
    <property type="nucleotide sequence ID" value="NZ_JAAZQQ010000001.1"/>
</dbReference>
<evidence type="ECO:0000313" key="3">
    <source>
        <dbReference type="Proteomes" id="UP000526408"/>
    </source>
</evidence>
<protein>
    <submittedName>
        <fullName evidence="2">DUF1330 domain-containing protein</fullName>
    </submittedName>
</protein>
<proteinExistence type="predicted"/>
<sequence length="96" mass="10223">MAETVLAMTTLNPDGAAALDTYLRVVGPLMERAGATLVQRYAVAAPLSGGGFPQFVSIMEYPDADAVARVFDHPDYLALKPVIATAFSRYDVCVLS</sequence>
<evidence type="ECO:0000259" key="1">
    <source>
        <dbReference type="Pfam" id="PF07045"/>
    </source>
</evidence>
<gene>
    <name evidence="2" type="ORF">HCU73_02350</name>
</gene>
<reference evidence="2 3" key="1">
    <citation type="submission" date="2020-04" db="EMBL/GenBank/DDBJ databases">
        <authorList>
            <person name="Yoon J."/>
        </authorList>
    </citation>
    <scope>NUCLEOTIDE SEQUENCE [LARGE SCALE GENOMIC DNA]</scope>
    <source>
        <strain evidence="2 3">KMU-115</strain>
    </source>
</reference>
<organism evidence="2 3">
    <name type="scientific">Roseicyclus persicicus</name>
    <dbReference type="NCBI Taxonomy" id="2650661"/>
    <lineage>
        <taxon>Bacteria</taxon>
        <taxon>Pseudomonadati</taxon>
        <taxon>Pseudomonadota</taxon>
        <taxon>Alphaproteobacteria</taxon>
        <taxon>Rhodobacterales</taxon>
        <taxon>Roseobacteraceae</taxon>
        <taxon>Roseicyclus</taxon>
    </lineage>
</organism>
<dbReference type="InterPro" id="IPR011008">
    <property type="entry name" value="Dimeric_a/b-barrel"/>
</dbReference>
<keyword evidence="3" id="KW-1185">Reference proteome</keyword>
<comment type="caution">
    <text evidence="2">The sequence shown here is derived from an EMBL/GenBank/DDBJ whole genome shotgun (WGS) entry which is preliminary data.</text>
</comment>
<dbReference type="SUPFAM" id="SSF54909">
    <property type="entry name" value="Dimeric alpha+beta barrel"/>
    <property type="match status" value="1"/>
</dbReference>
<accession>A0A7X6GYE0</accession>
<dbReference type="EMBL" id="JAAZQQ010000001">
    <property type="protein sequence ID" value="NKX43417.1"/>
    <property type="molecule type" value="Genomic_DNA"/>
</dbReference>
<evidence type="ECO:0000313" key="2">
    <source>
        <dbReference type="EMBL" id="NKX43417.1"/>
    </source>
</evidence>
<feature type="domain" description="DUF1330" evidence="1">
    <location>
        <begin position="7"/>
        <end position="86"/>
    </location>
</feature>
<dbReference type="Pfam" id="PF07045">
    <property type="entry name" value="DUF1330"/>
    <property type="match status" value="1"/>
</dbReference>
<dbReference type="Proteomes" id="UP000526408">
    <property type="component" value="Unassembled WGS sequence"/>
</dbReference>